<dbReference type="PANTHER" id="PTHR11219:SF69">
    <property type="entry name" value="TENEURIN-A"/>
    <property type="match status" value="1"/>
</dbReference>
<dbReference type="InterPro" id="IPR018905">
    <property type="entry name" value="A-galactase_NEW3"/>
</dbReference>
<dbReference type="Gene3D" id="2.180.10.10">
    <property type="entry name" value="RHS repeat-associated core"/>
    <property type="match status" value="2"/>
</dbReference>
<dbReference type="SUPFAM" id="SSF75011">
    <property type="entry name" value="3-carboxy-cis,cis-mucoante lactonizing enzyme"/>
    <property type="match status" value="1"/>
</dbReference>
<dbReference type="SUPFAM" id="SSF101898">
    <property type="entry name" value="NHL repeat"/>
    <property type="match status" value="1"/>
</dbReference>
<dbReference type="Gene3D" id="2.120.10.30">
    <property type="entry name" value="TolB, C-terminal domain"/>
    <property type="match status" value="2"/>
</dbReference>
<dbReference type="InterPro" id="IPR022385">
    <property type="entry name" value="Rhs_assc_core"/>
</dbReference>
<sequence>MDARRGRSAAIWLLSALFALVGADVATAATAPALKLSKLSGVPATVTPGATFTVKLTVKNAGKRKAKAQTVSVSLTKLKLAGAVKVKALAPRKSATVKGKVTVPKTAAAGTYKLTACVGKACTTGATVTVKGGQGDQGGTTAPAPPARPAGDTVNLPPGPAPLPSDPHTDPTPTATPVATATPDPVVADPKDAAPPLDPGAATSVYDSSKFLYSGANPIQRDVAAGAIEPKQVAVLRGHVQDRAGVAIGGVRVTVLDHPELGETNTRADGAFDIAVNGGGVTLEFVVAGFLPVQRTLAPGWQDYETLDDVVMVPVDPNVKVVDPDSTAPFQVVRGSETDDKDGERQGTLLFPKGVEGSMELANGRAKPLDEMKVRVTEFTYGDQGDEAMPGSLPANSGYTYAAEFSVDEALKAGATQVNFDKPLINYTENFIGAPVGSAVPTGYYDRESAEWKGAKNGRVIKILSESGGIAAVDTDGDGKADAGTDLGMTDDERKQLATLYAPGQELWRVLITHFTPWDHNWPYGPPPGAKPPQLKEFEWKDPNDPCQQKGSTIGCETQTLQEAVPVTGTGMTLNYSTDRTPGWKVDETINIPVVGPTVPPRLKGVQLTIDVGGEKIEKRWCDPNFPTTGAETCKDYPLITPNISLPFKWDGKDAYDRTVQGRVTATIQVIYVYEFNYYGVDSDGWESSFSQFGSDTQVFDGRYSCGNRSGTMDTHFFCGVPVGQTITRAIGSWDARTTNGLGGWSLSDHHAYDPVERALHRGDGATIRAEALPPVVNKIAGTTNTGVGGGRGDSNYPKDGQLATDANIDYMGDYVRSPDGNLYLYNGLNRNDVFRISRDGKIYLFAGNGARDRVLSGDGGPAKNAGLGAVSALAAAPDGSLLMAAYSIDNYANVIRRFSADGSLVETIAGNATARTAPLGDGKPALEAHVGQVNDMTTAPDGTIYWVERNSPTNGYKGLLRKLAPDGIVTTVAGLGTKPAGLTGAPAADIALGSDPKGVAVGPDGSLYVALGAEKMVVRIDPAGTATRFAGKGVSSERGAIKTGGAANASYIDGVYSVAASADGTVYFRISGYDTSPSSGVILKVDASGTLLQAAGRLIGTCGTGQPVGEAATSVCMQNHSMTIGVDGDGGVTFADGRYLIRKVAPPLPGFDAEGLALPSSDGLEVYEFDRNGRHLRTRDGLTGAVIKTFEYDAAKRLVGIVDAYGNRTRIERDGAGVATAIVAPGGQRTALALNADGFLESVSNPAAEAYRFTYHDAGGLLASFKKPSGATTRFEYDSGGRLAKHLGADGEQRTLTRTEGEFGPTVTIKTAGGKETKYSMEVLADGDRRRTVEDPSGAKSVSVVHTNGITELTAPDGTKTAVEYAPDPRWGSAVQVVADKTVTTPSGKTTHTKRSDSVTLRDPRDVFSISAMRTTFDIDGKTSSWAYADPDAAKPNDQTVTQTSAEDRETVQTIDRTSRVLKQTLGTGVNAIEYAYDELGRPKSMKQGSEQTTFAYDAKFRLASSTDAAGNATTYGYDDADRVVEKRLPGNRTYKYTYDADGNVATMTTPLGKKHTFSSTGDDRPKAYTPPGASAYERAYSTERTLDSTKLPSGAVSGMSYDAGGRLTAENHVQSKRTFAYDGVQDRFDTVTRELADGAGKQGIKYAYDGIMPASLEFTGAATGRYDYTIGARILPTSEKLTVGATEITRALGFDDDRLETKTGPFSIERNGPAGAVSKITDGKLALTYAYDANGRPATRTLAVGGSERFFQKLTFDSRGLASGREERVNGGAADTLAYSYDGSGQLLTVKRGATTVESNTYDGNGNRLGGGAVYDDRDRLTSRGSTAYTWDADGFLTGRGGDTFAYSRSGELLTATVGGSTTAYMYDAFGRRTSAGGVKYLYGNPKNVFQVTATVDGVGVVTTYYYDSDDRLFAAERGGERYYVGVDAVGSPRIVVRASDGSVVRTINYDAYGVEKDVTGSFELAIGYAGGLRDALTGFVRFGARDYDPAAGRFTASDRTFFRGSAENLYMYASNNPITQKDPSGLGCGGWSAYGGGGGGFQLCRDNKLDWGADWSICVEGGVGGGGGLDIDAVGGAQDTGVAVFAEATAKMGMVGGTVGGELDLGCMTGKLGAKAMYGFGTVGIDTAGGFSVGGGQNDLPMPGARLEGKIGIKACKKFGFI</sequence>
<gene>
    <name evidence="9" type="ORF">OM076_14790</name>
</gene>
<dbReference type="InterPro" id="IPR013783">
    <property type="entry name" value="Ig-like_fold"/>
</dbReference>
<evidence type="ECO:0000256" key="5">
    <source>
        <dbReference type="SAM" id="SignalP"/>
    </source>
</evidence>
<feature type="region of interest" description="Disordered" evidence="4">
    <location>
        <begin position="1556"/>
        <end position="1575"/>
    </location>
</feature>
<evidence type="ECO:0000256" key="1">
    <source>
        <dbReference type="ARBA" id="ARBA00022536"/>
    </source>
</evidence>
<dbReference type="NCBIfam" id="TIGR03696">
    <property type="entry name" value="Rhs_assc_core"/>
    <property type="match status" value="1"/>
</dbReference>
<evidence type="ECO:0000259" key="6">
    <source>
        <dbReference type="Pfam" id="PF10633"/>
    </source>
</evidence>
<feature type="domain" description="Alpha-galactosidase NEW3" evidence="6">
    <location>
        <begin position="46"/>
        <end position="117"/>
    </location>
</feature>
<evidence type="ECO:0000256" key="3">
    <source>
        <dbReference type="ARBA" id="ARBA00023157"/>
    </source>
</evidence>
<dbReference type="PANTHER" id="PTHR11219">
    <property type="entry name" value="TENEURIN AND N-ACETYLGLUCOSAMINE-1-PHOSPHODIESTER ALPHA-N-ACETYLGLUCOSAMINIDASE"/>
    <property type="match status" value="1"/>
</dbReference>
<dbReference type="Pfam" id="PF10633">
    <property type="entry name" value="NPCBM_assoc"/>
    <property type="match status" value="1"/>
</dbReference>
<evidence type="ECO:0000313" key="9">
    <source>
        <dbReference type="EMBL" id="MDA0161541.1"/>
    </source>
</evidence>
<dbReference type="Pfam" id="PF25020">
    <property type="entry name" value="TTR_TEN1-4"/>
    <property type="match status" value="1"/>
</dbReference>
<dbReference type="Pfam" id="PF25023">
    <property type="entry name" value="TEN_YD-shell"/>
    <property type="match status" value="1"/>
</dbReference>
<dbReference type="InterPro" id="IPR051216">
    <property type="entry name" value="Teneurin"/>
</dbReference>
<keyword evidence="10" id="KW-1185">Reference proteome</keyword>
<dbReference type="EMBL" id="JAPDOD010000012">
    <property type="protein sequence ID" value="MDA0161541.1"/>
    <property type="molecule type" value="Genomic_DNA"/>
</dbReference>
<evidence type="ECO:0000259" key="8">
    <source>
        <dbReference type="Pfam" id="PF25023"/>
    </source>
</evidence>
<protein>
    <submittedName>
        <fullName evidence="9">NEW3 domain-containing protein</fullName>
    </submittedName>
</protein>
<comment type="caution">
    <text evidence="9">The sequence shown here is derived from an EMBL/GenBank/DDBJ whole genome shotgun (WGS) entry which is preliminary data.</text>
</comment>
<feature type="signal peptide" evidence="5">
    <location>
        <begin position="1"/>
        <end position="28"/>
    </location>
</feature>
<evidence type="ECO:0000256" key="4">
    <source>
        <dbReference type="SAM" id="MobiDB-lite"/>
    </source>
</evidence>
<dbReference type="InterPro" id="IPR011042">
    <property type="entry name" value="6-blade_b-propeller_TolB-like"/>
</dbReference>
<keyword evidence="2" id="KW-0677">Repeat</keyword>
<reference evidence="9" key="1">
    <citation type="submission" date="2022-10" db="EMBL/GenBank/DDBJ databases">
        <title>The WGS of Solirubrobacter ginsenosidimutans DSM 21036.</title>
        <authorList>
            <person name="Jiang Z."/>
        </authorList>
    </citation>
    <scope>NUCLEOTIDE SEQUENCE</scope>
    <source>
        <strain evidence="9">DSM 21036</strain>
    </source>
</reference>
<dbReference type="InterPro" id="IPR006530">
    <property type="entry name" value="YD"/>
</dbReference>
<proteinExistence type="predicted"/>
<dbReference type="Gene3D" id="2.60.40.10">
    <property type="entry name" value="Immunoglobulins"/>
    <property type="match status" value="1"/>
</dbReference>
<keyword evidence="3" id="KW-1015">Disulfide bond</keyword>
<feature type="region of interest" description="Disordered" evidence="4">
    <location>
        <begin position="129"/>
        <end position="201"/>
    </location>
</feature>
<evidence type="ECO:0000256" key="2">
    <source>
        <dbReference type="ARBA" id="ARBA00022737"/>
    </source>
</evidence>
<name>A0A9X3MRC4_9ACTN</name>
<evidence type="ECO:0000313" key="10">
    <source>
        <dbReference type="Proteomes" id="UP001149140"/>
    </source>
</evidence>
<organism evidence="9 10">
    <name type="scientific">Solirubrobacter ginsenosidimutans</name>
    <dbReference type="NCBI Taxonomy" id="490573"/>
    <lineage>
        <taxon>Bacteria</taxon>
        <taxon>Bacillati</taxon>
        <taxon>Actinomycetota</taxon>
        <taxon>Thermoleophilia</taxon>
        <taxon>Solirubrobacterales</taxon>
        <taxon>Solirubrobacteraceae</taxon>
        <taxon>Solirubrobacter</taxon>
    </lineage>
</organism>
<accession>A0A9X3MRC4</accession>
<dbReference type="Proteomes" id="UP001149140">
    <property type="component" value="Unassembled WGS sequence"/>
</dbReference>
<feature type="domain" description="Teneurin-like YD-shell" evidence="8">
    <location>
        <begin position="1157"/>
        <end position="2021"/>
    </location>
</feature>
<dbReference type="InterPro" id="IPR056823">
    <property type="entry name" value="TEN-like_YD-shell"/>
</dbReference>
<dbReference type="SUPFAM" id="SSF49464">
    <property type="entry name" value="Carboxypeptidase regulatory domain-like"/>
    <property type="match status" value="1"/>
</dbReference>
<feature type="chain" id="PRO_5040910181" evidence="5">
    <location>
        <begin position="29"/>
        <end position="2165"/>
    </location>
</feature>
<dbReference type="InterPro" id="IPR056820">
    <property type="entry name" value="TEN_TTR-like"/>
</dbReference>
<keyword evidence="1" id="KW-0245">EGF-like domain</keyword>
<dbReference type="GO" id="GO:0005975">
    <property type="term" value="P:carbohydrate metabolic process"/>
    <property type="evidence" value="ECO:0007669"/>
    <property type="project" value="UniProtKB-ARBA"/>
</dbReference>
<feature type="domain" description="Teneurin TTR-like" evidence="7">
    <location>
        <begin position="230"/>
        <end position="312"/>
    </location>
</feature>
<dbReference type="NCBIfam" id="TIGR01643">
    <property type="entry name" value="YD_repeat_2x"/>
    <property type="match status" value="4"/>
</dbReference>
<evidence type="ECO:0000259" key="7">
    <source>
        <dbReference type="Pfam" id="PF25020"/>
    </source>
</evidence>
<feature type="compositionally biased region" description="Low complexity" evidence="4">
    <location>
        <begin position="171"/>
        <end position="188"/>
    </location>
</feature>
<keyword evidence="5" id="KW-0732">Signal</keyword>
<dbReference type="InterPro" id="IPR008969">
    <property type="entry name" value="CarboxyPept-like_regulatory"/>
</dbReference>